<dbReference type="Gene3D" id="2.40.180.10">
    <property type="entry name" value="Catalase core domain"/>
    <property type="match status" value="1"/>
</dbReference>
<keyword evidence="3 7" id="KW-0349">Heme</keyword>
<comment type="similarity">
    <text evidence="1 7">Belongs to the catalase family.</text>
</comment>
<dbReference type="GO" id="GO:0004096">
    <property type="term" value="F:catalase activity"/>
    <property type="evidence" value="ECO:0007669"/>
    <property type="project" value="InterPro"/>
</dbReference>
<dbReference type="Gene3D" id="1.20.1280.120">
    <property type="match status" value="1"/>
</dbReference>
<evidence type="ECO:0000256" key="8">
    <source>
        <dbReference type="PIRSR" id="PIRSR000296-1"/>
    </source>
</evidence>
<reference evidence="12 13" key="1">
    <citation type="journal article" date="2014" name="Int. J. Syst. Evol. Microbiol.">
        <title>Oceanisphaera profunda sp. nov., a marine bacterium isolated from deep-sea sediment, and emended description of the genus Oceanisphaera.</title>
        <authorList>
            <person name="Xu Z."/>
            <person name="Zhang X.Y."/>
            <person name="Su H.N."/>
            <person name="Yu Z.C."/>
            <person name="Liu C."/>
            <person name="Li H."/>
            <person name="Chen X.L."/>
            <person name="Song X.Y."/>
            <person name="Xie B.B."/>
            <person name="Qin Q.L."/>
            <person name="Zhou B.C."/>
            <person name="Shi M."/>
            <person name="Huang Y."/>
            <person name="Zhang Y.Z."/>
        </authorList>
    </citation>
    <scope>NUCLEOTIDE SEQUENCE [LARGE SCALE GENOMIC DNA]</scope>
    <source>
        <strain evidence="12 13">SM1222</strain>
    </source>
</reference>
<keyword evidence="4 7" id="KW-0479">Metal-binding</keyword>
<keyword evidence="10" id="KW-0732">Signal</keyword>
<comment type="function">
    <text evidence="7">Has an organic peroxide-dependent peroxidase activity.</text>
</comment>
<evidence type="ECO:0000256" key="10">
    <source>
        <dbReference type="SAM" id="SignalP"/>
    </source>
</evidence>
<dbReference type="CDD" id="cd08153">
    <property type="entry name" value="srpA_like"/>
    <property type="match status" value="1"/>
</dbReference>
<dbReference type="EMBL" id="CP021377">
    <property type="protein sequence ID" value="ART82589.1"/>
    <property type="molecule type" value="Genomic_DNA"/>
</dbReference>
<evidence type="ECO:0000313" key="12">
    <source>
        <dbReference type="EMBL" id="ART82589.1"/>
    </source>
</evidence>
<dbReference type="InterPro" id="IPR018028">
    <property type="entry name" value="Catalase"/>
</dbReference>
<dbReference type="PROSITE" id="PS51402">
    <property type="entry name" value="CATALASE_3"/>
    <property type="match status" value="1"/>
</dbReference>
<keyword evidence="5 7" id="KW-0560">Oxidoreductase</keyword>
<dbReference type="Pfam" id="PF00199">
    <property type="entry name" value="Catalase"/>
    <property type="match status" value="1"/>
</dbReference>
<name>A0A1Y0D500_9GAMM</name>
<protein>
    <recommendedName>
        <fullName evidence="7">Catalase-related peroxidase</fullName>
        <ecNumber evidence="7">1.11.1.-</ecNumber>
    </recommendedName>
</protein>
<gene>
    <name evidence="12" type="ORF">CBP31_08130</name>
</gene>
<evidence type="ECO:0000256" key="7">
    <source>
        <dbReference type="PIRNR" id="PIRNR000296"/>
    </source>
</evidence>
<evidence type="ECO:0000256" key="1">
    <source>
        <dbReference type="ARBA" id="ARBA00005329"/>
    </source>
</evidence>
<dbReference type="InterPro" id="IPR020835">
    <property type="entry name" value="Catalase_sf"/>
</dbReference>
<dbReference type="InterPro" id="IPR011614">
    <property type="entry name" value="Catalase_core"/>
</dbReference>
<evidence type="ECO:0000256" key="2">
    <source>
        <dbReference type="ARBA" id="ARBA00022559"/>
    </source>
</evidence>
<evidence type="ECO:0000256" key="3">
    <source>
        <dbReference type="ARBA" id="ARBA00022617"/>
    </source>
</evidence>
<evidence type="ECO:0000256" key="9">
    <source>
        <dbReference type="PIRSR" id="PIRSR000296-2"/>
    </source>
</evidence>
<feature type="active site" evidence="8">
    <location>
        <position position="58"/>
    </location>
</feature>
<dbReference type="GO" id="GO:0020037">
    <property type="term" value="F:heme binding"/>
    <property type="evidence" value="ECO:0007669"/>
    <property type="project" value="InterPro"/>
</dbReference>
<dbReference type="AlphaFoldDB" id="A0A1Y0D500"/>
<dbReference type="EC" id="1.11.1.-" evidence="7"/>
<feature type="domain" description="Catalase core" evidence="11">
    <location>
        <begin position="28"/>
        <end position="339"/>
    </location>
</feature>
<feature type="chain" id="PRO_5012778856" description="Catalase-related peroxidase" evidence="10">
    <location>
        <begin position="31"/>
        <end position="339"/>
    </location>
</feature>
<evidence type="ECO:0000256" key="4">
    <source>
        <dbReference type="ARBA" id="ARBA00022723"/>
    </source>
</evidence>
<dbReference type="GO" id="GO:0005737">
    <property type="term" value="C:cytoplasm"/>
    <property type="evidence" value="ECO:0007669"/>
    <property type="project" value="TreeGrafter"/>
</dbReference>
<accession>A0A1Y0D500</accession>
<feature type="signal peptide" evidence="10">
    <location>
        <begin position="1"/>
        <end position="30"/>
    </location>
</feature>
<dbReference type="SMART" id="SM01060">
    <property type="entry name" value="Catalase"/>
    <property type="match status" value="1"/>
</dbReference>
<feature type="binding site" description="axial binding residue" evidence="9">
    <location>
        <position position="328"/>
    </location>
    <ligand>
        <name>heme</name>
        <dbReference type="ChEBI" id="CHEBI:30413"/>
    </ligand>
    <ligandPart>
        <name>Fe</name>
        <dbReference type="ChEBI" id="CHEBI:18248"/>
    </ligandPart>
</feature>
<dbReference type="GO" id="GO:0042542">
    <property type="term" value="P:response to hydrogen peroxide"/>
    <property type="evidence" value="ECO:0007669"/>
    <property type="project" value="TreeGrafter"/>
</dbReference>
<evidence type="ECO:0000259" key="11">
    <source>
        <dbReference type="SMART" id="SM01060"/>
    </source>
</evidence>
<evidence type="ECO:0000256" key="5">
    <source>
        <dbReference type="ARBA" id="ARBA00023002"/>
    </source>
</evidence>
<dbReference type="PANTHER" id="PTHR11465:SF9">
    <property type="entry name" value="CATALASE"/>
    <property type="match status" value="1"/>
</dbReference>
<proteinExistence type="inferred from homology"/>
<dbReference type="PANTHER" id="PTHR11465">
    <property type="entry name" value="CATALASE"/>
    <property type="match status" value="1"/>
</dbReference>
<organism evidence="12 13">
    <name type="scientific">Oceanisphaera profunda</name>
    <dbReference type="NCBI Taxonomy" id="1416627"/>
    <lineage>
        <taxon>Bacteria</taxon>
        <taxon>Pseudomonadati</taxon>
        <taxon>Pseudomonadota</taxon>
        <taxon>Gammaproteobacteria</taxon>
        <taxon>Aeromonadales</taxon>
        <taxon>Aeromonadaceae</taxon>
        <taxon>Oceanisphaera</taxon>
    </lineage>
</organism>
<dbReference type="Proteomes" id="UP000243937">
    <property type="component" value="Chromosome"/>
</dbReference>
<sequence length="339" mass="36995">MYSVNGELMTPSPKLILSTVMLLTAPLAMAAEPPVTPVQMITAFENVFGVHKGERRNHTKGSCATGEFVGLDAAQPYTRSALFSGQTLPVIARFSLGGGNPQSPDTAKSARSMSLQFTLPEGQLHHMAMLNIPISGAATPQTFFDDLVAKAPDATTGQPDPELIKAFKATHPDSLPLAEYLTTYMPPSSWANSRYYGVHTFKFINSDDKTSLVRWRFEPQDGVQDLTEEQRQQLPANFLDQRLIDRLEQGPVRWNMILSLGVEGDPETNATLLWPSHREEVTVGTLTLTTATAQKGAACETINFDPLIMTDGIAPTDDPVLLFRSPAYAVSFGKRLSGQ</sequence>
<keyword evidence="6 7" id="KW-0408">Iron</keyword>
<keyword evidence="13" id="KW-1185">Reference proteome</keyword>
<evidence type="ECO:0000256" key="6">
    <source>
        <dbReference type="ARBA" id="ARBA00023004"/>
    </source>
</evidence>
<dbReference type="InterPro" id="IPR024168">
    <property type="entry name" value="Catalase_SrpA-type_pred"/>
</dbReference>
<dbReference type="PRINTS" id="PR00067">
    <property type="entry name" value="CATALASE"/>
</dbReference>
<dbReference type="GO" id="GO:0046872">
    <property type="term" value="F:metal ion binding"/>
    <property type="evidence" value="ECO:0007669"/>
    <property type="project" value="UniProtKB-KW"/>
</dbReference>
<dbReference type="PIRSF" id="PIRSF000296">
    <property type="entry name" value="SrpA"/>
    <property type="match status" value="1"/>
</dbReference>
<dbReference type="SUPFAM" id="SSF56634">
    <property type="entry name" value="Heme-dependent catalase-like"/>
    <property type="match status" value="1"/>
</dbReference>
<keyword evidence="2 7" id="KW-0575">Peroxidase</keyword>
<comment type="cofactor">
    <cofactor evidence="7">
        <name>heme</name>
        <dbReference type="ChEBI" id="CHEBI:30413"/>
    </cofactor>
</comment>
<dbReference type="KEGG" id="opf:CBP31_08130"/>
<evidence type="ECO:0000313" key="13">
    <source>
        <dbReference type="Proteomes" id="UP000243937"/>
    </source>
</evidence>
<dbReference type="GO" id="GO:0042744">
    <property type="term" value="P:hydrogen peroxide catabolic process"/>
    <property type="evidence" value="ECO:0007669"/>
    <property type="project" value="TreeGrafter"/>
</dbReference>